<dbReference type="GO" id="GO:0005576">
    <property type="term" value="C:extracellular region"/>
    <property type="evidence" value="ECO:0007669"/>
    <property type="project" value="UniProtKB-SubCell"/>
</dbReference>
<evidence type="ECO:0000256" key="19">
    <source>
        <dbReference type="PIRSR" id="PIRSR600823-5"/>
    </source>
</evidence>
<feature type="binding site" evidence="17">
    <location>
        <position position="236"/>
    </location>
    <ligand>
        <name>Ca(2+)</name>
        <dbReference type="ChEBI" id="CHEBI:29108"/>
        <label>2</label>
    </ligand>
</feature>
<keyword evidence="8 17" id="KW-0479">Metal-binding</keyword>
<feature type="signal peptide" evidence="20">
    <location>
        <begin position="1"/>
        <end position="17"/>
    </location>
</feature>
<feature type="site" description="Transition state stabilizer" evidence="18">
    <location>
        <position position="55"/>
    </location>
</feature>
<evidence type="ECO:0000313" key="23">
    <source>
        <dbReference type="EMBL" id="GFZ09389.1"/>
    </source>
</evidence>
<feature type="chain" id="PRO_5029936653" description="Peroxidase" evidence="20">
    <location>
        <begin position="18"/>
        <end position="355"/>
    </location>
</feature>
<feature type="disulfide bond" evidence="19">
    <location>
        <begin position="113"/>
        <end position="309"/>
    </location>
</feature>
<evidence type="ECO:0000256" key="2">
    <source>
        <dbReference type="ARBA" id="ARBA00002322"/>
    </source>
</evidence>
<feature type="disulfide bond" evidence="19">
    <location>
        <begin position="190"/>
        <end position="222"/>
    </location>
</feature>
<dbReference type="AlphaFoldDB" id="A0A7J0GF25"/>
<dbReference type="InterPro" id="IPR010255">
    <property type="entry name" value="Haem_peroxidase_sf"/>
</dbReference>
<dbReference type="OrthoDB" id="2113341at2759"/>
<evidence type="ECO:0000256" key="20">
    <source>
        <dbReference type="RuleBase" id="RU362060"/>
    </source>
</evidence>
<keyword evidence="5 20" id="KW-0964">Secreted</keyword>
<keyword evidence="9 20" id="KW-0732">Signal</keyword>
<evidence type="ECO:0000256" key="10">
    <source>
        <dbReference type="ARBA" id="ARBA00022837"/>
    </source>
</evidence>
<keyword evidence="14 20" id="KW-0376">Hydrogen peroxide</keyword>
<name>A0A7J0GF25_9ERIC</name>
<comment type="function">
    <text evidence="2">Removal of H(2)O(2), oxidation of toxic reductants, biosynthesis and degradation of lignin, suberization, auxin catabolism, response to environmental stresses such as wounding, pathogen attack and oxidative stress. These functions might be dependent on each isozyme/isoform in each plant tissue.</text>
</comment>
<evidence type="ECO:0000256" key="6">
    <source>
        <dbReference type="ARBA" id="ARBA00022559"/>
    </source>
</evidence>
<gene>
    <name evidence="23" type="ORF">Acr_20g0011970</name>
</gene>
<dbReference type="GO" id="GO:0140825">
    <property type="term" value="F:lactoperoxidase activity"/>
    <property type="evidence" value="ECO:0007669"/>
    <property type="project" value="UniProtKB-EC"/>
</dbReference>
<accession>A0A7J0GF25</accession>
<feature type="disulfide bond" evidence="19">
    <location>
        <begin position="61"/>
        <end position="66"/>
    </location>
</feature>
<evidence type="ECO:0000256" key="14">
    <source>
        <dbReference type="ARBA" id="ARBA00023324"/>
    </source>
</evidence>
<evidence type="ECO:0000256" key="16">
    <source>
        <dbReference type="PIRSR" id="PIRSR600823-2"/>
    </source>
</evidence>
<dbReference type="GO" id="GO:0006979">
    <property type="term" value="P:response to oxidative stress"/>
    <property type="evidence" value="ECO:0007669"/>
    <property type="project" value="UniProtKB-UniRule"/>
</dbReference>
<evidence type="ECO:0000256" key="4">
    <source>
        <dbReference type="ARBA" id="ARBA00012313"/>
    </source>
</evidence>
<keyword evidence="13 19" id="KW-1015">Disulfide bond</keyword>
<comment type="catalytic activity">
    <reaction evidence="1 20">
        <text>2 a phenolic donor + H2O2 = 2 a phenolic radical donor + 2 H2O</text>
        <dbReference type="Rhea" id="RHEA:56136"/>
        <dbReference type="ChEBI" id="CHEBI:15377"/>
        <dbReference type="ChEBI" id="CHEBI:16240"/>
        <dbReference type="ChEBI" id="CHEBI:139520"/>
        <dbReference type="ChEBI" id="CHEBI:139521"/>
        <dbReference type="EC" id="1.11.1.7"/>
    </reaction>
</comment>
<evidence type="ECO:0000313" key="24">
    <source>
        <dbReference type="Proteomes" id="UP000585474"/>
    </source>
</evidence>
<evidence type="ECO:0000256" key="1">
    <source>
        <dbReference type="ARBA" id="ARBA00000189"/>
    </source>
</evidence>
<dbReference type="PRINTS" id="PR00458">
    <property type="entry name" value="PEROXIDASE"/>
</dbReference>
<protein>
    <recommendedName>
        <fullName evidence="4 20">Peroxidase</fullName>
        <ecNumber evidence="4 20">1.11.1.7</ecNumber>
    </recommendedName>
</protein>
<feature type="disulfide bond" evidence="19">
    <location>
        <begin position="28"/>
        <end position="107"/>
    </location>
</feature>
<dbReference type="InterPro" id="IPR019794">
    <property type="entry name" value="Peroxidases_AS"/>
</dbReference>
<evidence type="ECO:0000256" key="9">
    <source>
        <dbReference type="ARBA" id="ARBA00022729"/>
    </source>
</evidence>
<dbReference type="EC" id="1.11.1.7" evidence="4 20"/>
<feature type="binding site" evidence="17">
    <location>
        <position position="69"/>
    </location>
    <ligand>
        <name>Ca(2+)</name>
        <dbReference type="ChEBI" id="CHEBI:29108"/>
        <label>1</label>
    </ligand>
</feature>
<evidence type="ECO:0000256" key="15">
    <source>
        <dbReference type="PIRSR" id="PIRSR600823-1"/>
    </source>
</evidence>
<evidence type="ECO:0000256" key="11">
    <source>
        <dbReference type="ARBA" id="ARBA00023002"/>
    </source>
</evidence>
<reference evidence="23 24" key="1">
    <citation type="submission" date="2019-07" db="EMBL/GenBank/DDBJ databases">
        <title>De Novo Assembly of kiwifruit Actinidia rufa.</title>
        <authorList>
            <person name="Sugita-Konishi S."/>
            <person name="Sato K."/>
            <person name="Mori E."/>
            <person name="Abe Y."/>
            <person name="Kisaki G."/>
            <person name="Hamano K."/>
            <person name="Suezawa K."/>
            <person name="Otani M."/>
            <person name="Fukuda T."/>
            <person name="Manabe T."/>
            <person name="Gomi K."/>
            <person name="Tabuchi M."/>
            <person name="Akimitsu K."/>
            <person name="Kataoka I."/>
        </authorList>
    </citation>
    <scope>NUCLEOTIDE SEQUENCE [LARGE SCALE GENOMIC DNA]</scope>
    <source>
        <strain evidence="24">cv. Fuchu</strain>
    </source>
</reference>
<comment type="similarity">
    <text evidence="20">Belongs to the peroxidase family. Classical plant (class III) peroxidase subfamily.</text>
</comment>
<keyword evidence="10 17" id="KW-0106">Calcium</keyword>
<keyword evidence="24" id="KW-1185">Reference proteome</keyword>
<feature type="binding site" evidence="17">
    <location>
        <position position="184"/>
    </location>
    <ligand>
        <name>Ca(2+)</name>
        <dbReference type="ChEBI" id="CHEBI:29108"/>
        <label>2</label>
    </ligand>
</feature>
<evidence type="ECO:0000256" key="7">
    <source>
        <dbReference type="ARBA" id="ARBA00022617"/>
    </source>
</evidence>
<feature type="domain" description="Plant heme peroxidase family profile" evidence="22">
    <location>
        <begin position="18"/>
        <end position="313"/>
    </location>
</feature>
<feature type="compositionally biased region" description="Basic and acidic residues" evidence="21">
    <location>
        <begin position="333"/>
        <end position="347"/>
    </location>
</feature>
<feature type="binding site" evidence="16">
    <location>
        <position position="153"/>
    </location>
    <ligand>
        <name>substrate</name>
    </ligand>
</feature>
<dbReference type="Proteomes" id="UP000585474">
    <property type="component" value="Unassembled WGS sequence"/>
</dbReference>
<dbReference type="PANTHER" id="PTHR31517:SF59">
    <property type="entry name" value="PEROXIDASE"/>
    <property type="match status" value="1"/>
</dbReference>
<feature type="binding site" evidence="17">
    <location>
        <position position="65"/>
    </location>
    <ligand>
        <name>Ca(2+)</name>
        <dbReference type="ChEBI" id="CHEBI:29108"/>
        <label>1</label>
    </ligand>
</feature>
<dbReference type="EMBL" id="BJWL01000020">
    <property type="protein sequence ID" value="GFZ09389.1"/>
    <property type="molecule type" value="Genomic_DNA"/>
</dbReference>
<dbReference type="GO" id="GO:0042744">
    <property type="term" value="P:hydrogen peroxide catabolic process"/>
    <property type="evidence" value="ECO:0007669"/>
    <property type="project" value="UniProtKB-KW"/>
</dbReference>
<evidence type="ECO:0000259" key="22">
    <source>
        <dbReference type="PROSITE" id="PS50873"/>
    </source>
</evidence>
<dbReference type="GO" id="GO:0020037">
    <property type="term" value="F:heme binding"/>
    <property type="evidence" value="ECO:0007669"/>
    <property type="project" value="UniProtKB-UniRule"/>
</dbReference>
<comment type="subcellular location">
    <subcellularLocation>
        <location evidence="20">Secreted</location>
    </subcellularLocation>
</comment>
<evidence type="ECO:0000256" key="18">
    <source>
        <dbReference type="PIRSR" id="PIRSR600823-4"/>
    </source>
</evidence>
<comment type="cofactor">
    <cofactor evidence="17 20">
        <name>Ca(2+)</name>
        <dbReference type="ChEBI" id="CHEBI:29108"/>
    </cofactor>
    <text evidence="17 20">Binds 2 calcium ions per subunit.</text>
</comment>
<evidence type="ECO:0000256" key="17">
    <source>
        <dbReference type="PIRSR" id="PIRSR600823-3"/>
    </source>
</evidence>
<dbReference type="CDD" id="cd00693">
    <property type="entry name" value="secretory_peroxidase"/>
    <property type="match status" value="1"/>
</dbReference>
<feature type="compositionally biased region" description="Basic residues" evidence="21">
    <location>
        <begin position="321"/>
        <end position="332"/>
    </location>
</feature>
<feature type="binding site" evidence="17">
    <location>
        <position position="63"/>
    </location>
    <ligand>
        <name>Ca(2+)</name>
        <dbReference type="ChEBI" id="CHEBI:29108"/>
        <label>1</label>
    </ligand>
</feature>
<dbReference type="PROSITE" id="PS50873">
    <property type="entry name" value="PEROXIDASE_4"/>
    <property type="match status" value="1"/>
</dbReference>
<feature type="binding site" evidence="17">
    <location>
        <position position="81"/>
    </location>
    <ligand>
        <name>Ca(2+)</name>
        <dbReference type="ChEBI" id="CHEBI:29108"/>
        <label>1</label>
    </ligand>
</feature>
<evidence type="ECO:0000256" key="12">
    <source>
        <dbReference type="ARBA" id="ARBA00023004"/>
    </source>
</evidence>
<comment type="similarity">
    <text evidence="3">Belongs to the peroxidase family. Ascorbate peroxidase subfamily.</text>
</comment>
<dbReference type="Gene3D" id="1.10.520.10">
    <property type="match status" value="1"/>
</dbReference>
<comment type="cofactor">
    <cofactor evidence="17 20">
        <name>heme b</name>
        <dbReference type="ChEBI" id="CHEBI:60344"/>
    </cofactor>
    <text evidence="17 20">Binds 1 heme b (iron(II)-protoporphyrin IX) group per subunit.</text>
</comment>
<evidence type="ECO:0000256" key="3">
    <source>
        <dbReference type="ARBA" id="ARBA00006873"/>
    </source>
</evidence>
<keyword evidence="12 17" id="KW-0408">Iron</keyword>
<feature type="binding site" evidence="17">
    <location>
        <position position="233"/>
    </location>
    <ligand>
        <name>Ca(2+)</name>
        <dbReference type="ChEBI" id="CHEBI:29108"/>
        <label>2</label>
    </ligand>
</feature>
<dbReference type="PROSITE" id="PS00435">
    <property type="entry name" value="PEROXIDASE_1"/>
    <property type="match status" value="1"/>
</dbReference>
<organism evidence="23 24">
    <name type="scientific">Actinidia rufa</name>
    <dbReference type="NCBI Taxonomy" id="165716"/>
    <lineage>
        <taxon>Eukaryota</taxon>
        <taxon>Viridiplantae</taxon>
        <taxon>Streptophyta</taxon>
        <taxon>Embryophyta</taxon>
        <taxon>Tracheophyta</taxon>
        <taxon>Spermatophyta</taxon>
        <taxon>Magnoliopsida</taxon>
        <taxon>eudicotyledons</taxon>
        <taxon>Gunneridae</taxon>
        <taxon>Pentapetalae</taxon>
        <taxon>asterids</taxon>
        <taxon>Ericales</taxon>
        <taxon>Actinidiaceae</taxon>
        <taxon>Actinidia</taxon>
    </lineage>
</organism>
<keyword evidence="6 20" id="KW-0575">Peroxidase</keyword>
<feature type="binding site" evidence="17">
    <location>
        <position position="67"/>
    </location>
    <ligand>
        <name>Ca(2+)</name>
        <dbReference type="ChEBI" id="CHEBI:29108"/>
        <label>1</label>
    </ligand>
</feature>
<evidence type="ECO:0000256" key="13">
    <source>
        <dbReference type="ARBA" id="ARBA00023157"/>
    </source>
</evidence>
<evidence type="ECO:0000256" key="21">
    <source>
        <dbReference type="SAM" id="MobiDB-lite"/>
    </source>
</evidence>
<dbReference type="FunFam" id="1.10.520.10:FF:000001">
    <property type="entry name" value="Peroxidase"/>
    <property type="match status" value="1"/>
</dbReference>
<feature type="binding site" evidence="17">
    <location>
        <position position="60"/>
    </location>
    <ligand>
        <name>Ca(2+)</name>
        <dbReference type="ChEBI" id="CHEBI:29108"/>
        <label>1</label>
    </ligand>
</feature>
<dbReference type="InterPro" id="IPR000823">
    <property type="entry name" value="Peroxidase_pln"/>
</dbReference>
<keyword evidence="7 20" id="KW-0349">Heme</keyword>
<comment type="caution">
    <text evidence="23">The sequence shown here is derived from an EMBL/GenBank/DDBJ whole genome shotgun (WGS) entry which is preliminary data.</text>
</comment>
<dbReference type="GO" id="GO:0046872">
    <property type="term" value="F:metal ion binding"/>
    <property type="evidence" value="ECO:0007669"/>
    <property type="project" value="UniProtKB-UniRule"/>
</dbReference>
<sequence length="355" mass="38900">MKIAFVFICLVVPLVTAQLRVGFYNPTCPRAEKIVRDVVLKRFRTDRSITAALLRMHFHDCFVRGCDASILIDSTKNKSSEKDAGPNLTVRGYELIDEAKKALEIACPETVSCADIITIATRDSVALAGGQNYNVTTGRRDGLVSDPSLVNLPGPTASVSQALSFFTAKKMTLNDMVTLLGAHTVGVAHCSFFQDRLSNFQGTGRPDPTMDPALVSKLSTICGRPNNPTAFLDQNTSFVVDNEFYRQIRSNRGVMQIDQELASDKASAPIVANFANNAFGFQQSFANAMVKMGGIEVLVGKAGEIRKNCRVVNPPPTQKKSSQKRSRVPHVLRKGEVKRDNAKKLMDPNELNAYQ</sequence>
<proteinExistence type="inferred from homology"/>
<dbReference type="Gene3D" id="1.10.420.10">
    <property type="entry name" value="Peroxidase, domain 2"/>
    <property type="match status" value="1"/>
</dbReference>
<dbReference type="FunFam" id="1.10.420.10:FF:000007">
    <property type="entry name" value="Peroxidase"/>
    <property type="match status" value="1"/>
</dbReference>
<feature type="active site" description="Proton acceptor" evidence="15">
    <location>
        <position position="59"/>
    </location>
</feature>
<dbReference type="PANTHER" id="PTHR31517">
    <property type="match status" value="1"/>
</dbReference>
<dbReference type="PRINTS" id="PR00461">
    <property type="entry name" value="PLPEROXIDASE"/>
</dbReference>
<dbReference type="InterPro" id="IPR019793">
    <property type="entry name" value="Peroxidases_heam-ligand_BS"/>
</dbReference>
<dbReference type="InterPro" id="IPR002016">
    <property type="entry name" value="Haem_peroxidase"/>
</dbReference>
<feature type="region of interest" description="Disordered" evidence="21">
    <location>
        <begin position="309"/>
        <end position="355"/>
    </location>
</feature>
<dbReference type="SUPFAM" id="SSF48113">
    <property type="entry name" value="Heme-dependent peroxidases"/>
    <property type="match status" value="1"/>
</dbReference>
<evidence type="ECO:0000256" key="5">
    <source>
        <dbReference type="ARBA" id="ARBA00022525"/>
    </source>
</evidence>
<dbReference type="InterPro" id="IPR033905">
    <property type="entry name" value="Secretory_peroxidase"/>
</dbReference>
<feature type="binding site" description="axial binding residue" evidence="17">
    <location>
        <position position="183"/>
    </location>
    <ligand>
        <name>heme b</name>
        <dbReference type="ChEBI" id="CHEBI:60344"/>
    </ligand>
    <ligandPart>
        <name>Fe</name>
        <dbReference type="ChEBI" id="CHEBI:18248"/>
    </ligandPart>
</feature>
<dbReference type="PROSITE" id="PS00436">
    <property type="entry name" value="PEROXIDASE_2"/>
    <property type="match status" value="1"/>
</dbReference>
<keyword evidence="11 20" id="KW-0560">Oxidoreductase</keyword>
<dbReference type="Pfam" id="PF00141">
    <property type="entry name" value="peroxidase"/>
    <property type="match status" value="1"/>
</dbReference>
<evidence type="ECO:0000256" key="8">
    <source>
        <dbReference type="ARBA" id="ARBA00022723"/>
    </source>
</evidence>
<feature type="binding site" evidence="17">
    <location>
        <position position="241"/>
    </location>
    <ligand>
        <name>Ca(2+)</name>
        <dbReference type="ChEBI" id="CHEBI:29108"/>
        <label>2</label>
    </ligand>
</feature>